<evidence type="ECO:0000313" key="3">
    <source>
        <dbReference type="Proteomes" id="UP000292110"/>
    </source>
</evidence>
<accession>A0A4V2DB81</accession>
<comment type="caution">
    <text evidence="2">The sequence shown here is derived from an EMBL/GenBank/DDBJ whole genome shotgun (WGS) entry which is preliminary data.</text>
</comment>
<keyword evidence="3" id="KW-1185">Reference proteome</keyword>
<dbReference type="Proteomes" id="UP000292110">
    <property type="component" value="Unassembled WGS sequence"/>
</dbReference>
<name>A0A4V2DB81_9GAMM</name>
<sequence>MENSQHHLIDDNAERRVMSRIDAVLRINYQIIPDDVALNDPYDSHFVLPRYFLLLAELDQFDHALRYELEQLNEKDQQIARILSLFNQKLNLITGSFYDNIVQSQLPVPEQVNFSENGLSFFSSQDINEGTYIHITLSHPENFFHIAATAQVAYSTAEEQGKFRIGAYFITLNPQDRAKLNASIQQAQSLEVNQI</sequence>
<proteinExistence type="predicted"/>
<feature type="domain" description="PilZ" evidence="1">
    <location>
        <begin position="112"/>
        <end position="185"/>
    </location>
</feature>
<dbReference type="Pfam" id="PF07238">
    <property type="entry name" value="PilZ"/>
    <property type="match status" value="1"/>
</dbReference>
<organism evidence="2 3">
    <name type="scientific">Acinetobacter halotolerans</name>
    <dbReference type="NCBI Taxonomy" id="1752076"/>
    <lineage>
        <taxon>Bacteria</taxon>
        <taxon>Pseudomonadati</taxon>
        <taxon>Pseudomonadota</taxon>
        <taxon>Gammaproteobacteria</taxon>
        <taxon>Moraxellales</taxon>
        <taxon>Moraxellaceae</taxon>
        <taxon>Acinetobacter</taxon>
    </lineage>
</organism>
<dbReference type="AlphaFoldDB" id="A0A4V2DB81"/>
<dbReference type="RefSeq" id="WP_121928490.1">
    <property type="nucleotide sequence ID" value="NZ_SGIM01000002.1"/>
</dbReference>
<reference evidence="2 3" key="1">
    <citation type="submission" date="2019-02" db="EMBL/GenBank/DDBJ databases">
        <title>The draft genome of Acinetobacter halotolerans strain JCM 31009.</title>
        <authorList>
            <person name="Qin J."/>
            <person name="Feng Y."/>
            <person name="Nemec A."/>
            <person name="Zong Z."/>
        </authorList>
    </citation>
    <scope>NUCLEOTIDE SEQUENCE [LARGE SCALE GENOMIC DNA]</scope>
    <source>
        <strain evidence="2 3">JCM 31009</strain>
    </source>
</reference>
<dbReference type="EMBL" id="SGIM01000002">
    <property type="protein sequence ID" value="RZF55729.1"/>
    <property type="molecule type" value="Genomic_DNA"/>
</dbReference>
<gene>
    <name evidence="2" type="ORF">EXE30_02660</name>
</gene>
<dbReference type="GO" id="GO:0035438">
    <property type="term" value="F:cyclic-di-GMP binding"/>
    <property type="evidence" value="ECO:0007669"/>
    <property type="project" value="InterPro"/>
</dbReference>
<dbReference type="Gene3D" id="2.40.10.220">
    <property type="entry name" value="predicted glycosyltransferase like domains"/>
    <property type="match status" value="1"/>
</dbReference>
<protein>
    <submittedName>
        <fullName evidence="2">PilZ domain-containing protein</fullName>
    </submittedName>
</protein>
<evidence type="ECO:0000259" key="1">
    <source>
        <dbReference type="Pfam" id="PF07238"/>
    </source>
</evidence>
<evidence type="ECO:0000313" key="2">
    <source>
        <dbReference type="EMBL" id="RZF55729.1"/>
    </source>
</evidence>
<dbReference type="InterPro" id="IPR009875">
    <property type="entry name" value="PilZ_domain"/>
</dbReference>